<dbReference type="EMBL" id="MU273720">
    <property type="protein sequence ID" value="KAI0028824.1"/>
    <property type="molecule type" value="Genomic_DNA"/>
</dbReference>
<proteinExistence type="predicted"/>
<organism evidence="1 2">
    <name type="scientific">Vararia minispora EC-137</name>
    <dbReference type="NCBI Taxonomy" id="1314806"/>
    <lineage>
        <taxon>Eukaryota</taxon>
        <taxon>Fungi</taxon>
        <taxon>Dikarya</taxon>
        <taxon>Basidiomycota</taxon>
        <taxon>Agaricomycotina</taxon>
        <taxon>Agaricomycetes</taxon>
        <taxon>Russulales</taxon>
        <taxon>Lachnocladiaceae</taxon>
        <taxon>Vararia</taxon>
    </lineage>
</organism>
<dbReference type="Proteomes" id="UP000814128">
    <property type="component" value="Unassembled WGS sequence"/>
</dbReference>
<accession>A0ACB8QAJ5</accession>
<evidence type="ECO:0000313" key="1">
    <source>
        <dbReference type="EMBL" id="KAI0028824.1"/>
    </source>
</evidence>
<reference evidence="1" key="1">
    <citation type="submission" date="2021-02" db="EMBL/GenBank/DDBJ databases">
        <authorList>
            <consortium name="DOE Joint Genome Institute"/>
            <person name="Ahrendt S."/>
            <person name="Looney B.P."/>
            <person name="Miyauchi S."/>
            <person name="Morin E."/>
            <person name="Drula E."/>
            <person name="Courty P.E."/>
            <person name="Chicoki N."/>
            <person name="Fauchery L."/>
            <person name="Kohler A."/>
            <person name="Kuo A."/>
            <person name="Labutti K."/>
            <person name="Pangilinan J."/>
            <person name="Lipzen A."/>
            <person name="Riley R."/>
            <person name="Andreopoulos W."/>
            <person name="He G."/>
            <person name="Johnson J."/>
            <person name="Barry K.W."/>
            <person name="Grigoriev I.V."/>
            <person name="Nagy L."/>
            <person name="Hibbett D."/>
            <person name="Henrissat B."/>
            <person name="Matheny P.B."/>
            <person name="Labbe J."/>
            <person name="Martin F."/>
        </authorList>
    </citation>
    <scope>NUCLEOTIDE SEQUENCE</scope>
    <source>
        <strain evidence="1">EC-137</strain>
    </source>
</reference>
<name>A0ACB8QAJ5_9AGAM</name>
<keyword evidence="2" id="KW-1185">Reference proteome</keyword>
<protein>
    <submittedName>
        <fullName evidence="1">Uncharacterized protein</fullName>
    </submittedName>
</protein>
<reference evidence="1" key="2">
    <citation type="journal article" date="2022" name="New Phytol.">
        <title>Evolutionary transition to the ectomycorrhizal habit in the genomes of a hyperdiverse lineage of mushroom-forming fungi.</title>
        <authorList>
            <person name="Looney B."/>
            <person name="Miyauchi S."/>
            <person name="Morin E."/>
            <person name="Drula E."/>
            <person name="Courty P.E."/>
            <person name="Kohler A."/>
            <person name="Kuo A."/>
            <person name="LaButti K."/>
            <person name="Pangilinan J."/>
            <person name="Lipzen A."/>
            <person name="Riley R."/>
            <person name="Andreopoulos W."/>
            <person name="He G."/>
            <person name="Johnson J."/>
            <person name="Nolan M."/>
            <person name="Tritt A."/>
            <person name="Barry K.W."/>
            <person name="Grigoriev I.V."/>
            <person name="Nagy L.G."/>
            <person name="Hibbett D."/>
            <person name="Henrissat B."/>
            <person name="Matheny P.B."/>
            <person name="Labbe J."/>
            <person name="Martin F.M."/>
        </authorList>
    </citation>
    <scope>NUCLEOTIDE SEQUENCE</scope>
    <source>
        <strain evidence="1">EC-137</strain>
    </source>
</reference>
<sequence>MCDSSSLAPSEPWSKPSRFKEHLSFTGQYGNSALEYSHFSPDSPNPLQAEHDLQPPPLPSPPGPKSSSHDYDFHSHHRSGTSFSSLTLKAFSPPPKACDLEQGFSIPDEERSTTPRTTTTFRDRMSRRLFEFRFGMRRQTSQFDLPIQHMPPWPPLNIKKHPQPSVAQCCVHCKKRPAKEGPLKKWKKRVLVIVLIILLLWLSGNVVALNTTTFRSSTAAPMPNSSTGLSTDQISCLSQFRLNAPSNPTLYPCAQCLPLLVQVSANASSNFVDTALNAAQFCGLRSLWENADASGQAALQASGWVEDVGFCAWGGVQCNGLGQVSSIQLTTPAVPASIPSQLSNRSLPGLETFQIIGNNTSPSGPLPSSFGSFNLTTLHLESTGLEGSVQGSLSTVTTLTLVRNPNLSGVLPDTIAQGTLQTLYVSNAQQAAFCMSNTLRTCDLRGTGIASCGSCTVG</sequence>
<gene>
    <name evidence="1" type="ORF">K488DRAFT_80492</name>
</gene>
<evidence type="ECO:0000313" key="2">
    <source>
        <dbReference type="Proteomes" id="UP000814128"/>
    </source>
</evidence>
<comment type="caution">
    <text evidence="1">The sequence shown here is derived from an EMBL/GenBank/DDBJ whole genome shotgun (WGS) entry which is preliminary data.</text>
</comment>